<gene>
    <name evidence="1" type="ORF">CFOLD11_13050</name>
</gene>
<evidence type="ECO:0000313" key="1">
    <source>
        <dbReference type="EMBL" id="GKU24479.1"/>
    </source>
</evidence>
<keyword evidence="2" id="KW-1185">Reference proteome</keyword>
<dbReference type="AlphaFoldDB" id="A0A9W6D9T5"/>
<sequence length="117" mass="14323">MVKLQLVKQYKKNWTWRDADFTRYGLEGIFNSKWYEGIFQSSLHEFNNQIFEYYFDIPFEETLNRHKQKSNAHDFGEKEMIDWWNERDLLSIIAEVFINKELGLNEVVEMIYQDVIK</sequence>
<name>A0A9W6D9T5_9CLOT</name>
<protein>
    <submittedName>
        <fullName evidence="1">Uncharacterized protein</fullName>
    </submittedName>
</protein>
<dbReference type="Proteomes" id="UP001057868">
    <property type="component" value="Unassembled WGS sequence"/>
</dbReference>
<accession>A0A9W6D9T5</accession>
<proteinExistence type="predicted"/>
<reference evidence="1" key="1">
    <citation type="journal article" date="2023" name="Int. J. Syst. Evol. Microbiol.">
        <title>&lt;i&gt;Clostridium folliculivorans&lt;/i&gt; sp. nov., isolated from soil samples of an organic paddy in Japan.</title>
        <authorList>
            <person name="Tazawa J."/>
            <person name="Kobayashi H."/>
            <person name="Tanizawa Y."/>
            <person name="Uchino A."/>
            <person name="Tanaka F."/>
            <person name="Urashima Y."/>
            <person name="Miura S."/>
            <person name="Sakamoto M."/>
            <person name="Ohkuma M."/>
            <person name="Tohno M."/>
        </authorList>
    </citation>
    <scope>NUCLEOTIDE SEQUENCE</scope>
    <source>
        <strain evidence="1">D1-1</strain>
    </source>
</reference>
<dbReference type="RefSeq" id="WP_261851485.1">
    <property type="nucleotide sequence ID" value="NZ_BQXY01000001.1"/>
</dbReference>
<organism evidence="1 2">
    <name type="scientific">Clostridium folliculivorans</name>
    <dbReference type="NCBI Taxonomy" id="2886038"/>
    <lineage>
        <taxon>Bacteria</taxon>
        <taxon>Bacillati</taxon>
        <taxon>Bacillota</taxon>
        <taxon>Clostridia</taxon>
        <taxon>Eubacteriales</taxon>
        <taxon>Clostridiaceae</taxon>
        <taxon>Clostridium</taxon>
    </lineage>
</organism>
<comment type="caution">
    <text evidence="1">The sequence shown here is derived from an EMBL/GenBank/DDBJ whole genome shotgun (WGS) entry which is preliminary data.</text>
</comment>
<dbReference type="EMBL" id="BQXY01000001">
    <property type="protein sequence ID" value="GKU24479.1"/>
    <property type="molecule type" value="Genomic_DNA"/>
</dbReference>
<evidence type="ECO:0000313" key="2">
    <source>
        <dbReference type="Proteomes" id="UP001057868"/>
    </source>
</evidence>